<dbReference type="PANTHER" id="PTHR10978">
    <property type="entry name" value="SUCCINATE DEHYDROGENASE CYTOCHROME B560 SUBUNIT"/>
    <property type="match status" value="1"/>
</dbReference>
<keyword evidence="6" id="KW-0408">Iron</keyword>
<feature type="transmembrane region" description="Helical" evidence="9">
    <location>
        <begin position="116"/>
        <end position="137"/>
    </location>
</feature>
<dbReference type="InterPro" id="IPR018495">
    <property type="entry name" value="Succ_DH_cyt_bsu_CS"/>
</dbReference>
<evidence type="ECO:0000256" key="8">
    <source>
        <dbReference type="SAM" id="Coils"/>
    </source>
</evidence>
<name>A0AAN8S3P1_POLSC</name>
<keyword evidence="4" id="KW-0479">Metal-binding</keyword>
<feature type="transmembrane region" description="Helical" evidence="9">
    <location>
        <begin position="179"/>
        <end position="200"/>
    </location>
</feature>
<dbReference type="GO" id="GO:0046872">
    <property type="term" value="F:metal ion binding"/>
    <property type="evidence" value="ECO:0007669"/>
    <property type="project" value="UniProtKB-KW"/>
</dbReference>
<protein>
    <recommendedName>
        <fullName evidence="12">Succinate dehydrogenase cytochrome b560 subunit, mitochondrial</fullName>
    </recommendedName>
</protein>
<evidence type="ECO:0000256" key="4">
    <source>
        <dbReference type="ARBA" id="ARBA00022723"/>
    </source>
</evidence>
<dbReference type="Gene3D" id="1.20.1300.10">
    <property type="entry name" value="Fumarate reductase/succinate dehydrogenase, transmembrane subunit"/>
    <property type="match status" value="2"/>
</dbReference>
<accession>A0AAN8S3P1</accession>
<dbReference type="GO" id="GO:0016020">
    <property type="term" value="C:membrane"/>
    <property type="evidence" value="ECO:0007669"/>
    <property type="project" value="UniProtKB-SubCell"/>
</dbReference>
<evidence type="ECO:0000256" key="5">
    <source>
        <dbReference type="ARBA" id="ARBA00022989"/>
    </source>
</evidence>
<keyword evidence="2" id="KW-0349">Heme</keyword>
<evidence type="ECO:0008006" key="12">
    <source>
        <dbReference type="Google" id="ProtNLM"/>
    </source>
</evidence>
<dbReference type="InterPro" id="IPR000701">
    <property type="entry name" value="SuccDH_FuR_B_TM-su"/>
</dbReference>
<comment type="caution">
    <text evidence="10">The sequence shown here is derived from an EMBL/GenBank/DDBJ whole genome shotgun (WGS) entry which is preliminary data.</text>
</comment>
<dbReference type="InterPro" id="IPR014314">
    <property type="entry name" value="Succ_DH_cytb556"/>
</dbReference>
<organism evidence="10 11">
    <name type="scientific">Polyplax serrata</name>
    <name type="common">Common mouse louse</name>
    <dbReference type="NCBI Taxonomy" id="468196"/>
    <lineage>
        <taxon>Eukaryota</taxon>
        <taxon>Metazoa</taxon>
        <taxon>Ecdysozoa</taxon>
        <taxon>Arthropoda</taxon>
        <taxon>Hexapoda</taxon>
        <taxon>Insecta</taxon>
        <taxon>Pterygota</taxon>
        <taxon>Neoptera</taxon>
        <taxon>Paraneoptera</taxon>
        <taxon>Psocodea</taxon>
        <taxon>Troctomorpha</taxon>
        <taxon>Phthiraptera</taxon>
        <taxon>Anoplura</taxon>
        <taxon>Polyplacidae</taxon>
        <taxon>Polyplax</taxon>
    </lineage>
</organism>
<evidence type="ECO:0000256" key="6">
    <source>
        <dbReference type="ARBA" id="ARBA00023004"/>
    </source>
</evidence>
<evidence type="ECO:0000256" key="2">
    <source>
        <dbReference type="ARBA" id="ARBA00022617"/>
    </source>
</evidence>
<dbReference type="CDD" id="cd03499">
    <property type="entry name" value="SQR_TypeC_SdhC"/>
    <property type="match status" value="1"/>
</dbReference>
<feature type="transmembrane region" description="Helical" evidence="9">
    <location>
        <begin position="77"/>
        <end position="96"/>
    </location>
</feature>
<dbReference type="AlphaFoldDB" id="A0AAN8S3P1"/>
<dbReference type="GO" id="GO:0009055">
    <property type="term" value="F:electron transfer activity"/>
    <property type="evidence" value="ECO:0007669"/>
    <property type="project" value="InterPro"/>
</dbReference>
<feature type="transmembrane region" description="Helical" evidence="9">
    <location>
        <begin position="149"/>
        <end position="167"/>
    </location>
</feature>
<sequence length="240" mass="26996">MALSARLLGRGLIKCTGLRSISASQCRHVTLQPKPAQLANENEGHDERNMRLCRPQSPHLTIYQIQLTSTLSITHRFTGIALSGYAAAFAATSLLSNKPMLDIINNISQCYPNFFMVFKFGLIFPFTYHFFNGIRHLMWDSGKNLSNKGVYASGYAMLAAAAISGIWDSGKMLTLKGVYTSGYAMLLLSLLSFAGIIYMIEEFKRIERELELKRQEEAARLEELKKQEKKKKKKSRGRGC</sequence>
<reference evidence="10 11" key="1">
    <citation type="submission" date="2023-10" db="EMBL/GenBank/DDBJ databases">
        <title>Genomes of two closely related lineages of the louse Polyplax serrata with different host specificities.</title>
        <authorList>
            <person name="Martinu J."/>
            <person name="Tarabai H."/>
            <person name="Stefka J."/>
            <person name="Hypsa V."/>
        </authorList>
    </citation>
    <scope>NUCLEOTIDE SEQUENCE [LARGE SCALE GENOMIC DNA]</scope>
    <source>
        <strain evidence="10">HR10_N</strain>
    </source>
</reference>
<evidence type="ECO:0000313" key="11">
    <source>
        <dbReference type="Proteomes" id="UP001372834"/>
    </source>
</evidence>
<dbReference type="GO" id="GO:0006121">
    <property type="term" value="P:mitochondrial electron transport, succinate to ubiquinone"/>
    <property type="evidence" value="ECO:0007669"/>
    <property type="project" value="TreeGrafter"/>
</dbReference>
<dbReference type="EMBL" id="JAWJWE010000008">
    <property type="protein sequence ID" value="KAK6631735.1"/>
    <property type="molecule type" value="Genomic_DNA"/>
</dbReference>
<dbReference type="Proteomes" id="UP001372834">
    <property type="component" value="Unassembled WGS sequence"/>
</dbReference>
<comment type="subcellular location">
    <subcellularLocation>
        <location evidence="1">Membrane</location>
        <topology evidence="1">Multi-pass membrane protein</topology>
    </subcellularLocation>
</comment>
<feature type="coiled-coil region" evidence="8">
    <location>
        <begin position="200"/>
        <end position="238"/>
    </location>
</feature>
<dbReference type="GO" id="GO:0005739">
    <property type="term" value="C:mitochondrion"/>
    <property type="evidence" value="ECO:0007669"/>
    <property type="project" value="GOC"/>
</dbReference>
<dbReference type="InterPro" id="IPR034804">
    <property type="entry name" value="SQR/QFR_C/D"/>
</dbReference>
<gene>
    <name evidence="10" type="ORF">RUM43_013799</name>
</gene>
<keyword evidence="5 9" id="KW-1133">Transmembrane helix</keyword>
<dbReference type="GO" id="GO:0006099">
    <property type="term" value="P:tricarboxylic acid cycle"/>
    <property type="evidence" value="ECO:0007669"/>
    <property type="project" value="InterPro"/>
</dbReference>
<keyword evidence="7 9" id="KW-0472">Membrane</keyword>
<evidence type="ECO:0000256" key="9">
    <source>
        <dbReference type="SAM" id="Phobius"/>
    </source>
</evidence>
<dbReference type="PROSITE" id="PS01001">
    <property type="entry name" value="SDH_CYT_2"/>
    <property type="match status" value="1"/>
</dbReference>
<dbReference type="NCBIfam" id="TIGR02970">
    <property type="entry name" value="succ_dehyd_cytB"/>
    <property type="match status" value="1"/>
</dbReference>
<dbReference type="SUPFAM" id="SSF81343">
    <property type="entry name" value="Fumarate reductase respiratory complex transmembrane subunits"/>
    <property type="match status" value="1"/>
</dbReference>
<evidence type="ECO:0000313" key="10">
    <source>
        <dbReference type="EMBL" id="KAK6631735.1"/>
    </source>
</evidence>
<evidence type="ECO:0000256" key="3">
    <source>
        <dbReference type="ARBA" id="ARBA00022692"/>
    </source>
</evidence>
<keyword evidence="3 9" id="KW-0812">Transmembrane</keyword>
<dbReference type="Pfam" id="PF01127">
    <property type="entry name" value="Sdh_cyt"/>
    <property type="match status" value="1"/>
</dbReference>
<dbReference type="PANTHER" id="PTHR10978:SF5">
    <property type="entry name" value="SUCCINATE DEHYDROGENASE CYTOCHROME B560 SUBUNIT, MITOCHONDRIAL"/>
    <property type="match status" value="1"/>
</dbReference>
<keyword evidence="8" id="KW-0175">Coiled coil</keyword>
<evidence type="ECO:0000256" key="7">
    <source>
        <dbReference type="ARBA" id="ARBA00023136"/>
    </source>
</evidence>
<evidence type="ECO:0000256" key="1">
    <source>
        <dbReference type="ARBA" id="ARBA00004141"/>
    </source>
</evidence>
<proteinExistence type="predicted"/>